<evidence type="ECO:0000256" key="1">
    <source>
        <dbReference type="ARBA" id="ARBA00022741"/>
    </source>
</evidence>
<dbReference type="Gene3D" id="3.40.50.300">
    <property type="entry name" value="P-loop containing nucleotide triphosphate hydrolases"/>
    <property type="match status" value="1"/>
</dbReference>
<keyword evidence="2" id="KW-0342">GTP-binding</keyword>
<dbReference type="Proteomes" id="UP001515480">
    <property type="component" value="Unassembled WGS sequence"/>
</dbReference>
<dbReference type="GO" id="GO:0003924">
    <property type="term" value="F:GTPase activity"/>
    <property type="evidence" value="ECO:0007669"/>
    <property type="project" value="InterPro"/>
</dbReference>
<sequence length="530" mass="58147">MEDGEAAFFKVNVIGPPMCGKTSLINRLVCHRFDKRMQSLTDGLAGPKSYVRLSMPVAWPGQTGRKPESNVSDVLVELNDQLASVAVGDMINERPWFEVELERVDTEKQNPKPLLKQGSAVGKVNKKLEARVMTDSKTAPTAPPPSAAPVEKWVSKKKLSAAEGEADDQRVQEEAQAKKALSSTVPNPINRAHGVSGFLVAFDVNRSESFEQAKAIISQIMERMGIAKGVKRQPPLAVVLVGNKVDIGRREITYEDSVRLMAEYVTPGALLPQMRKLKMDGTILKYVEQLIAAKKADLLQLERQELEQQDDVPPEDDTHLQADWLSESVFKSLQRLRNELDPLHLTTTPCPDLDVLIGSIAALLHAGLGNVDDEYERLLACPAITVKYVEVSCRTNEEIRTLERVTLRALDLLPPLSELSLHKLPNGSLMVDHGAAGQKPGPLGKLIQGISGKFKPQVQAEEAADDPMVLLRQGMGVFNQSDAPQAGRGNMLNPESFFIQERGPPPRGAQVDVELRRPLGASGEWGDVEL</sequence>
<organism evidence="3 4">
    <name type="scientific">Prymnesium parvum</name>
    <name type="common">Toxic golden alga</name>
    <dbReference type="NCBI Taxonomy" id="97485"/>
    <lineage>
        <taxon>Eukaryota</taxon>
        <taxon>Haptista</taxon>
        <taxon>Haptophyta</taxon>
        <taxon>Prymnesiophyceae</taxon>
        <taxon>Prymnesiales</taxon>
        <taxon>Prymnesiaceae</taxon>
        <taxon>Prymnesium</taxon>
    </lineage>
</organism>
<protein>
    <submittedName>
        <fullName evidence="3">Uncharacterized protein</fullName>
    </submittedName>
</protein>
<dbReference type="AlphaFoldDB" id="A0AB34K7Q3"/>
<evidence type="ECO:0000313" key="3">
    <source>
        <dbReference type="EMBL" id="KAL1530523.1"/>
    </source>
</evidence>
<dbReference type="PANTHER" id="PTHR24073">
    <property type="entry name" value="DRAB5-RELATED"/>
    <property type="match status" value="1"/>
</dbReference>
<dbReference type="EMBL" id="JBGBPQ010000001">
    <property type="protein sequence ID" value="KAL1530523.1"/>
    <property type="molecule type" value="Genomic_DNA"/>
</dbReference>
<dbReference type="InterPro" id="IPR001806">
    <property type="entry name" value="Small_GTPase"/>
</dbReference>
<name>A0AB34K7Q3_PRYPA</name>
<dbReference type="Pfam" id="PF00071">
    <property type="entry name" value="Ras"/>
    <property type="match status" value="1"/>
</dbReference>
<keyword evidence="4" id="KW-1185">Reference proteome</keyword>
<keyword evidence="1" id="KW-0547">Nucleotide-binding</keyword>
<accession>A0AB34K7Q3</accession>
<dbReference type="GO" id="GO:0005525">
    <property type="term" value="F:GTP binding"/>
    <property type="evidence" value="ECO:0007669"/>
    <property type="project" value="UniProtKB-KW"/>
</dbReference>
<evidence type="ECO:0000313" key="4">
    <source>
        <dbReference type="Proteomes" id="UP001515480"/>
    </source>
</evidence>
<dbReference type="InterPro" id="IPR027417">
    <property type="entry name" value="P-loop_NTPase"/>
</dbReference>
<evidence type="ECO:0000256" key="2">
    <source>
        <dbReference type="ARBA" id="ARBA00023134"/>
    </source>
</evidence>
<proteinExistence type="predicted"/>
<comment type="caution">
    <text evidence="3">The sequence shown here is derived from an EMBL/GenBank/DDBJ whole genome shotgun (WGS) entry which is preliminary data.</text>
</comment>
<reference evidence="3 4" key="1">
    <citation type="journal article" date="2024" name="Science">
        <title>Giant polyketide synthase enzymes in the biosynthesis of giant marine polyether toxins.</title>
        <authorList>
            <person name="Fallon T.R."/>
            <person name="Shende V.V."/>
            <person name="Wierzbicki I.H."/>
            <person name="Pendleton A.L."/>
            <person name="Watervoot N.F."/>
            <person name="Auber R.P."/>
            <person name="Gonzalez D.J."/>
            <person name="Wisecaver J.H."/>
            <person name="Moore B.S."/>
        </authorList>
    </citation>
    <scope>NUCLEOTIDE SEQUENCE [LARGE SCALE GENOMIC DNA]</scope>
    <source>
        <strain evidence="3 4">12B1</strain>
    </source>
</reference>
<gene>
    <name evidence="3" type="ORF">AB1Y20_001424</name>
</gene>
<dbReference type="SUPFAM" id="SSF52540">
    <property type="entry name" value="P-loop containing nucleoside triphosphate hydrolases"/>
    <property type="match status" value="1"/>
</dbReference>